<dbReference type="RefSeq" id="WP_133514562.1">
    <property type="nucleotide sequence ID" value="NZ_SNWX01000006.1"/>
</dbReference>
<sequence length="106" mass="12351">MEENFKLIIDDIREVLQTSSSDLTLPPGKENEPIERALSELSRIENFVDKVLDEHLEMDKEFEGIAEMIEYRPEEAPKEVLNELLDDIKDIADTNYGKWRNVEDAQ</sequence>
<dbReference type="Proteomes" id="UP000295064">
    <property type="component" value="Unassembled WGS sequence"/>
</dbReference>
<comment type="caution">
    <text evidence="1">The sequence shown here is derived from an EMBL/GenBank/DDBJ whole genome shotgun (WGS) entry which is preliminary data.</text>
</comment>
<dbReference type="AlphaFoldDB" id="A0A4R6LUD3"/>
<organism evidence="1 2">
    <name type="scientific">Halanaerobium saccharolyticum</name>
    <dbReference type="NCBI Taxonomy" id="43595"/>
    <lineage>
        <taxon>Bacteria</taxon>
        <taxon>Bacillati</taxon>
        <taxon>Bacillota</taxon>
        <taxon>Clostridia</taxon>
        <taxon>Halanaerobiales</taxon>
        <taxon>Halanaerobiaceae</taxon>
        <taxon>Halanaerobium</taxon>
    </lineage>
</organism>
<evidence type="ECO:0000313" key="2">
    <source>
        <dbReference type="Proteomes" id="UP000295064"/>
    </source>
</evidence>
<reference evidence="1 2" key="1">
    <citation type="submission" date="2019-03" db="EMBL/GenBank/DDBJ databases">
        <title>Subsurface microbial communities from deep shales in Ohio and West Virginia, USA.</title>
        <authorList>
            <person name="Wrighton K."/>
        </authorList>
    </citation>
    <scope>NUCLEOTIDE SEQUENCE [LARGE SCALE GENOMIC DNA]</scope>
    <source>
        <strain evidence="1 2">MA284_T2</strain>
    </source>
</reference>
<gene>
    <name evidence="1" type="ORF">DFR79_106141</name>
</gene>
<accession>A0A4R6LUD3</accession>
<proteinExistence type="predicted"/>
<protein>
    <submittedName>
        <fullName evidence="1">Uncharacterized protein</fullName>
    </submittedName>
</protein>
<dbReference type="EMBL" id="SNWX01000006">
    <property type="protein sequence ID" value="TDO92328.1"/>
    <property type="molecule type" value="Genomic_DNA"/>
</dbReference>
<name>A0A4R6LUD3_9FIRM</name>
<evidence type="ECO:0000313" key="1">
    <source>
        <dbReference type="EMBL" id="TDO92328.1"/>
    </source>
</evidence>